<dbReference type="EMBL" id="AJ748321">
    <property type="protein sequence ID" value="CAG38141.1"/>
    <property type="molecule type" value="Genomic_DNA"/>
</dbReference>
<dbReference type="RefSeq" id="WP_011225107.1">
    <property type="nucleotide sequence ID" value="NC_006422.1"/>
</dbReference>
<reference evidence="3" key="1">
    <citation type="journal article" date="2004" name="Archaea">
        <title>Genomic comparison of archaeal conjugative plasmids from Sulfolobus.</title>
        <authorList>
            <person name="Greve B."/>
            <person name="Jensen S."/>
            <person name="Bruegger K."/>
            <person name="Zillig W."/>
            <person name="Garrett R.A."/>
        </authorList>
    </citation>
    <scope>NUCLEOTIDE SEQUENCE [LARGE SCALE GENOMIC DNA]</scope>
    <source>
        <plasmid evidence="3">pKEF9</plasmid>
    </source>
</reference>
<feature type="transmembrane region" description="Helical" evidence="2">
    <location>
        <begin position="49"/>
        <end position="67"/>
    </location>
</feature>
<name>Q5W305_SACIS</name>
<proteinExistence type="predicted"/>
<evidence type="ECO:0000256" key="1">
    <source>
        <dbReference type="SAM" id="Coils"/>
    </source>
</evidence>
<keyword evidence="2" id="KW-1133">Transmembrane helix</keyword>
<feature type="coiled-coil region" evidence="1">
    <location>
        <begin position="210"/>
        <end position="244"/>
    </location>
</feature>
<organism evidence="3">
    <name type="scientific">Saccharolobus islandicus</name>
    <name type="common">Sulfolobus islandicus</name>
    <dbReference type="NCBI Taxonomy" id="43080"/>
    <lineage>
        <taxon>Archaea</taxon>
        <taxon>Thermoproteota</taxon>
        <taxon>Thermoprotei</taxon>
        <taxon>Sulfolobales</taxon>
        <taxon>Sulfolobaceae</taxon>
        <taxon>Saccharolobus</taxon>
    </lineage>
</organism>
<keyword evidence="2" id="KW-0812">Transmembrane</keyword>
<geneLocation type="plasmid" evidence="3">
    <name>pKEF9</name>
</geneLocation>
<feature type="coiled-coil region" evidence="1">
    <location>
        <begin position="275"/>
        <end position="302"/>
    </location>
</feature>
<sequence length="311" mass="35867">MVRLREVTIIKDPSLLNEKLGPFKIRKILPLAIGGMLGYGMIKKGTVDDIIIGVIVIVASLIIAFGPDRSLSFENQLQAMIYYYTLKSKGVKVVGVKTSSVGDTSTTPLKPEELELKISELKQKMKEEKDIVKRMKIKRELLDYELQYYTSEIGSIEQRIQQLKVKMKGADKVTRGKISRKLKELYKKRSELYKMKNKTNAELKKFEKVTLIENEEINELKKKIEELRSQIKSTTDKKKLKELKGKYNNALLEYYSKKILQDEALLKLSNDKMFKSKINAELKELYRKKKELEKKLKSKSGLLGLLVGGRR</sequence>
<accession>Q5W305</accession>
<protein>
    <submittedName>
        <fullName evidence="3">Uncharacterized protein</fullName>
    </submittedName>
</protein>
<evidence type="ECO:0000313" key="3">
    <source>
        <dbReference type="EMBL" id="CAG38141.1"/>
    </source>
</evidence>
<keyword evidence="2" id="KW-0472">Membrane</keyword>
<dbReference type="AlphaFoldDB" id="Q5W305"/>
<keyword evidence="3" id="KW-0614">Plasmid</keyword>
<evidence type="ECO:0000256" key="2">
    <source>
        <dbReference type="SAM" id="Phobius"/>
    </source>
</evidence>
<keyword evidence="1" id="KW-0175">Coiled coil</keyword>